<evidence type="ECO:0000313" key="4">
    <source>
        <dbReference type="EMBL" id="MCO5976901.1"/>
    </source>
</evidence>
<dbReference type="Pfam" id="PF03884">
    <property type="entry name" value="YacG"/>
    <property type="match status" value="1"/>
</dbReference>
<dbReference type="EMBL" id="JAMXMC010000005">
    <property type="protein sequence ID" value="MCO5976901.1"/>
    <property type="molecule type" value="Genomic_DNA"/>
</dbReference>
<sequence length="69" mass="7371">MNPPTTATPRAPINVTCPSCGERTVFGPTNPYRPFCSARCQGHDFGAWASENYRVAANGGAEPSEETPE</sequence>
<comment type="similarity">
    <text evidence="3">Belongs to the DNA gyrase inhibitor YacG family.</text>
</comment>
<dbReference type="Gene3D" id="3.30.50.10">
    <property type="entry name" value="Erythroid Transcription Factor GATA-1, subunit A"/>
    <property type="match status" value="1"/>
</dbReference>
<proteinExistence type="inferred from homology"/>
<feature type="binding site" evidence="3">
    <location>
        <position position="17"/>
    </location>
    <ligand>
        <name>Zn(2+)</name>
        <dbReference type="ChEBI" id="CHEBI:29105"/>
    </ligand>
</feature>
<dbReference type="Proteomes" id="UP001204851">
    <property type="component" value="Unassembled WGS sequence"/>
</dbReference>
<dbReference type="PANTHER" id="PTHR36150:SF1">
    <property type="entry name" value="DNA GYRASE INHIBITOR YACG"/>
    <property type="match status" value="1"/>
</dbReference>
<comment type="cofactor">
    <cofactor evidence="3">
        <name>Zn(2+)</name>
        <dbReference type="ChEBI" id="CHEBI:29105"/>
    </cofactor>
    <text evidence="3">Binds 1 zinc ion.</text>
</comment>
<keyword evidence="5" id="KW-1185">Reference proteome</keyword>
<dbReference type="RefSeq" id="WP_252769420.1">
    <property type="nucleotide sequence ID" value="NZ_JAMXMC010000005.1"/>
</dbReference>
<accession>A0ABT1BMU1</accession>
<feature type="binding site" evidence="3">
    <location>
        <position position="20"/>
    </location>
    <ligand>
        <name>Zn(2+)</name>
        <dbReference type="ChEBI" id="CHEBI:29105"/>
    </ligand>
</feature>
<comment type="function">
    <text evidence="3">Inhibits all the catalytic activities of DNA gyrase by preventing its interaction with DNA. Acts by binding directly to the C-terminal domain of GyrB, which probably disrupts DNA binding by the gyrase.</text>
</comment>
<keyword evidence="1 3" id="KW-0479">Metal-binding</keyword>
<comment type="subunit">
    <text evidence="3">Interacts with GyrB.</text>
</comment>
<reference evidence="4 5" key="1">
    <citation type="submission" date="2022-06" db="EMBL/GenBank/DDBJ databases">
        <title>Ideonella sp. NS12-5 Genome sequencing and assembly.</title>
        <authorList>
            <person name="Jung Y."/>
        </authorList>
    </citation>
    <scope>NUCLEOTIDE SEQUENCE [LARGE SCALE GENOMIC DNA]</scope>
    <source>
        <strain evidence="4 5">NS12-5</strain>
    </source>
</reference>
<evidence type="ECO:0000313" key="5">
    <source>
        <dbReference type="Proteomes" id="UP001204851"/>
    </source>
</evidence>
<feature type="binding site" evidence="3">
    <location>
        <position position="36"/>
    </location>
    <ligand>
        <name>Zn(2+)</name>
        <dbReference type="ChEBI" id="CHEBI:29105"/>
    </ligand>
</feature>
<name>A0ABT1BMU1_9BURK</name>
<dbReference type="InterPro" id="IPR013088">
    <property type="entry name" value="Znf_NHR/GATA"/>
</dbReference>
<protein>
    <recommendedName>
        <fullName evidence="3">DNA gyrase inhibitor YacG</fullName>
    </recommendedName>
</protein>
<dbReference type="HAMAP" id="MF_00649">
    <property type="entry name" value="DNA_gyrase_inhibitor_YacG"/>
    <property type="match status" value="1"/>
</dbReference>
<dbReference type="InterPro" id="IPR005584">
    <property type="entry name" value="DNA_gyrase_inhibitor_YacG"/>
</dbReference>
<keyword evidence="2 3" id="KW-0862">Zinc</keyword>
<comment type="caution">
    <text evidence="4">The sequence shown here is derived from an EMBL/GenBank/DDBJ whole genome shotgun (WGS) entry which is preliminary data.</text>
</comment>
<evidence type="ECO:0000256" key="2">
    <source>
        <dbReference type="ARBA" id="ARBA00022833"/>
    </source>
</evidence>
<evidence type="ECO:0000256" key="3">
    <source>
        <dbReference type="HAMAP-Rule" id="MF_00649"/>
    </source>
</evidence>
<feature type="binding site" evidence="3">
    <location>
        <position position="40"/>
    </location>
    <ligand>
        <name>Zn(2+)</name>
        <dbReference type="ChEBI" id="CHEBI:29105"/>
    </ligand>
</feature>
<gene>
    <name evidence="3" type="primary">yacG</name>
    <name evidence="4" type="ORF">M0L44_09290</name>
</gene>
<evidence type="ECO:0000256" key="1">
    <source>
        <dbReference type="ARBA" id="ARBA00022723"/>
    </source>
</evidence>
<dbReference type="SUPFAM" id="SSF57716">
    <property type="entry name" value="Glucocorticoid receptor-like (DNA-binding domain)"/>
    <property type="match status" value="1"/>
</dbReference>
<dbReference type="PANTHER" id="PTHR36150">
    <property type="entry name" value="DNA GYRASE INHIBITOR YACG"/>
    <property type="match status" value="1"/>
</dbReference>
<organism evidence="4 5">
    <name type="scientific">Ideonella oryzae</name>
    <dbReference type="NCBI Taxonomy" id="2937441"/>
    <lineage>
        <taxon>Bacteria</taxon>
        <taxon>Pseudomonadati</taxon>
        <taxon>Pseudomonadota</taxon>
        <taxon>Betaproteobacteria</taxon>
        <taxon>Burkholderiales</taxon>
        <taxon>Sphaerotilaceae</taxon>
        <taxon>Ideonella</taxon>
    </lineage>
</organism>